<dbReference type="STRING" id="10195.A0A3M7QLG9"/>
<organism evidence="3 4">
    <name type="scientific">Brachionus plicatilis</name>
    <name type="common">Marine rotifer</name>
    <name type="synonym">Brachionus muelleri</name>
    <dbReference type="NCBI Taxonomy" id="10195"/>
    <lineage>
        <taxon>Eukaryota</taxon>
        <taxon>Metazoa</taxon>
        <taxon>Spiralia</taxon>
        <taxon>Gnathifera</taxon>
        <taxon>Rotifera</taxon>
        <taxon>Eurotatoria</taxon>
        <taxon>Monogononta</taxon>
        <taxon>Pseudotrocha</taxon>
        <taxon>Ploima</taxon>
        <taxon>Brachionidae</taxon>
        <taxon>Brachionus</taxon>
    </lineage>
</organism>
<evidence type="ECO:0000313" key="3">
    <source>
        <dbReference type="EMBL" id="RNA11881.1"/>
    </source>
</evidence>
<name>A0A3M7QLG9_BRAPC</name>
<evidence type="ECO:0000313" key="4">
    <source>
        <dbReference type="Proteomes" id="UP000276133"/>
    </source>
</evidence>
<keyword evidence="4" id="KW-1185">Reference proteome</keyword>
<proteinExistence type="predicted"/>
<keyword evidence="1" id="KW-0175">Coiled coil</keyword>
<dbReference type="EMBL" id="REGN01005829">
    <property type="protein sequence ID" value="RNA11881.1"/>
    <property type="molecule type" value="Genomic_DNA"/>
</dbReference>
<evidence type="ECO:0000259" key="2">
    <source>
        <dbReference type="Pfam" id="PF13910"/>
    </source>
</evidence>
<dbReference type="InterPro" id="IPR039635">
    <property type="entry name" value="ERMARD"/>
</dbReference>
<dbReference type="InterPro" id="IPR025209">
    <property type="entry name" value="DUF4209"/>
</dbReference>
<dbReference type="PANTHER" id="PTHR31701:SF2">
    <property type="entry name" value="ENDOPLASMIC RETICULUM MEMBRANE-ASSOCIATED RNA DEGRADATION PROTEIN"/>
    <property type="match status" value="1"/>
</dbReference>
<dbReference type="PANTHER" id="PTHR31701">
    <property type="entry name" value="ENDOPLASMIC RETICULUM MEMBRANE-ASSOCIATED RNA DEGRADATION PROTEIN"/>
    <property type="match status" value="1"/>
</dbReference>
<feature type="domain" description="DUF4209" evidence="2">
    <location>
        <begin position="143"/>
        <end position="226"/>
    </location>
</feature>
<gene>
    <name evidence="3" type="ORF">BpHYR1_033331</name>
</gene>
<dbReference type="OrthoDB" id="49386at2759"/>
<feature type="coiled-coil region" evidence="1">
    <location>
        <begin position="511"/>
        <end position="538"/>
    </location>
</feature>
<protein>
    <submittedName>
        <fullName evidence="3">Endoplasmic reticulum membrane-associated RNA degradation isoform X1</fullName>
    </submittedName>
</protein>
<sequence length="631" mass="74898">MIPEIVNAQNHESICYLSDEVKYILCINHVEIQTIYDDHNLWTDQAKCNLNLEYLSKNCMVFDEQKTINYSQSNKNLKKYLGNIKKTMINNFDINLIEAILGNDLEIFKKSIFNNLSFIKNSNPSPSMLDIELAFTVFFPLFERFLGNVLFSLNGGINSKIPFLLRDLVNCSLFDSVFTNEIINFIKLFFYTPKSLNLRNLCWHGFLNTHEYDSSYIYFLICLLCNINHCLKEKKILLKSRQKFNLKTLEPLWLEHNVSLLKSFSLETKLEFFSQIENSKLVDECRREKWKLIFSEKLDNFSLLNLILPELEHVLRKLYSLANNLPESCSAQIAYTNEFYLTLDDLLSWKIASSDRRNFLLDFIDEKVCVLMFDLFHYIDGPRLRDHLSHGELEPNVDDFYVNALLYTMTELADGNQKINFKIKKECYECNFHPIKVLKWEISRLFNSFFYSKNSRIIDIGYLEKLKFDDELNLLYRYEKFELKILKSNELQLINLCRNLTKEIGKYQSKLTDKQILNESLRNNIHSLRERQRASLEKFDIFKENFIVFFNLNLKVICFLVQEYFFNDCKENFFSSPKFFGLVKLLKFNLKLYQNLFGFCEYNKWIESCELISLNDNNNVLAKIEHFLLSP</sequence>
<accession>A0A3M7QLG9</accession>
<dbReference type="Proteomes" id="UP000276133">
    <property type="component" value="Unassembled WGS sequence"/>
</dbReference>
<reference evidence="3 4" key="1">
    <citation type="journal article" date="2018" name="Sci. Rep.">
        <title>Genomic signatures of local adaptation to the degree of environmental predictability in rotifers.</title>
        <authorList>
            <person name="Franch-Gras L."/>
            <person name="Hahn C."/>
            <person name="Garcia-Roger E.M."/>
            <person name="Carmona M.J."/>
            <person name="Serra M."/>
            <person name="Gomez A."/>
        </authorList>
    </citation>
    <scope>NUCLEOTIDE SEQUENCE [LARGE SCALE GENOMIC DNA]</scope>
    <source>
        <strain evidence="3">HYR1</strain>
    </source>
</reference>
<dbReference type="AlphaFoldDB" id="A0A3M7QLG9"/>
<evidence type="ECO:0000256" key="1">
    <source>
        <dbReference type="SAM" id="Coils"/>
    </source>
</evidence>
<dbReference type="Pfam" id="PF13910">
    <property type="entry name" value="DUF4209"/>
    <property type="match status" value="1"/>
</dbReference>
<comment type="caution">
    <text evidence="3">The sequence shown here is derived from an EMBL/GenBank/DDBJ whole genome shotgun (WGS) entry which is preliminary data.</text>
</comment>